<dbReference type="Pfam" id="PF00001">
    <property type="entry name" value="7tm_1"/>
    <property type="match status" value="1"/>
</dbReference>
<protein>
    <recommendedName>
        <fullName evidence="9">G-protein coupled receptors family 1 profile domain-containing protein</fullName>
    </recommendedName>
</protein>
<evidence type="ECO:0000313" key="10">
    <source>
        <dbReference type="EMBL" id="GAU97093.1"/>
    </source>
</evidence>
<feature type="transmembrane region" description="Helical" evidence="8">
    <location>
        <begin position="47"/>
        <end position="71"/>
    </location>
</feature>
<gene>
    <name evidence="10" type="primary">RvY_08448</name>
    <name evidence="10" type="synonym">RvY_08448.1</name>
    <name evidence="10" type="ORF">RvY_08448-1</name>
</gene>
<keyword evidence="11" id="KW-1185">Reference proteome</keyword>
<keyword evidence="4" id="KW-0297">G-protein coupled receptor</keyword>
<dbReference type="EMBL" id="BDGG01000004">
    <property type="protein sequence ID" value="GAU97093.1"/>
    <property type="molecule type" value="Genomic_DNA"/>
</dbReference>
<dbReference type="GO" id="GO:0004930">
    <property type="term" value="F:G protein-coupled receptor activity"/>
    <property type="evidence" value="ECO:0007669"/>
    <property type="project" value="UniProtKB-KW"/>
</dbReference>
<comment type="caution">
    <text evidence="10">The sequence shown here is derived from an EMBL/GenBank/DDBJ whole genome shotgun (WGS) entry which is preliminary data.</text>
</comment>
<dbReference type="InterPro" id="IPR000276">
    <property type="entry name" value="GPCR_Rhodpsn"/>
</dbReference>
<evidence type="ECO:0000256" key="1">
    <source>
        <dbReference type="ARBA" id="ARBA00004141"/>
    </source>
</evidence>
<keyword evidence="5 8" id="KW-0472">Membrane</keyword>
<dbReference type="OrthoDB" id="5975505at2759"/>
<evidence type="ECO:0000256" key="2">
    <source>
        <dbReference type="ARBA" id="ARBA00022692"/>
    </source>
</evidence>
<keyword evidence="2 8" id="KW-0812">Transmembrane</keyword>
<evidence type="ECO:0000256" key="7">
    <source>
        <dbReference type="ARBA" id="ARBA00023224"/>
    </source>
</evidence>
<keyword evidence="6" id="KW-0675">Receptor</keyword>
<keyword evidence="3 8" id="KW-1133">Transmembrane helix</keyword>
<comment type="subcellular location">
    <subcellularLocation>
        <location evidence="1">Membrane</location>
        <topology evidence="1">Multi-pass membrane protein</topology>
    </subcellularLocation>
</comment>
<dbReference type="PRINTS" id="PR00237">
    <property type="entry name" value="GPCRRHODOPSN"/>
</dbReference>
<evidence type="ECO:0000313" key="11">
    <source>
        <dbReference type="Proteomes" id="UP000186922"/>
    </source>
</evidence>
<dbReference type="InterPro" id="IPR017452">
    <property type="entry name" value="GPCR_Rhodpsn_7TM"/>
</dbReference>
<keyword evidence="7" id="KW-0807">Transducer</keyword>
<evidence type="ECO:0000256" key="6">
    <source>
        <dbReference type="ARBA" id="ARBA00023170"/>
    </source>
</evidence>
<dbReference type="PROSITE" id="PS50262">
    <property type="entry name" value="G_PROTEIN_RECEP_F1_2"/>
    <property type="match status" value="1"/>
</dbReference>
<dbReference type="Proteomes" id="UP000186922">
    <property type="component" value="Unassembled WGS sequence"/>
</dbReference>
<dbReference type="PANTHER" id="PTHR45695">
    <property type="entry name" value="LEUCOKININ RECEPTOR-RELATED"/>
    <property type="match status" value="1"/>
</dbReference>
<feature type="domain" description="G-protein coupled receptors family 1 profile" evidence="9">
    <location>
        <begin position="60"/>
        <end position="334"/>
    </location>
</feature>
<dbReference type="Gene3D" id="1.20.1070.10">
    <property type="entry name" value="Rhodopsin 7-helix transmembrane proteins"/>
    <property type="match status" value="1"/>
</dbReference>
<accession>A0A1D1VDY3</accession>
<feature type="transmembrane region" description="Helical" evidence="8">
    <location>
        <begin position="83"/>
        <end position="108"/>
    </location>
</feature>
<evidence type="ECO:0000256" key="4">
    <source>
        <dbReference type="ARBA" id="ARBA00023040"/>
    </source>
</evidence>
<evidence type="ECO:0000256" key="8">
    <source>
        <dbReference type="SAM" id="Phobius"/>
    </source>
</evidence>
<feature type="transmembrane region" description="Helical" evidence="8">
    <location>
        <begin position="128"/>
        <end position="150"/>
    </location>
</feature>
<name>A0A1D1VDY3_RAMVA</name>
<feature type="transmembrane region" description="Helical" evidence="8">
    <location>
        <begin position="318"/>
        <end position="337"/>
    </location>
</feature>
<feature type="transmembrane region" description="Helical" evidence="8">
    <location>
        <begin position="277"/>
        <end position="298"/>
    </location>
</feature>
<reference evidence="10 11" key="1">
    <citation type="journal article" date="2016" name="Nat. Commun.">
        <title>Extremotolerant tardigrade genome and improved radiotolerance of human cultured cells by tardigrade-unique protein.</title>
        <authorList>
            <person name="Hashimoto T."/>
            <person name="Horikawa D.D."/>
            <person name="Saito Y."/>
            <person name="Kuwahara H."/>
            <person name="Kozuka-Hata H."/>
            <person name="Shin-I T."/>
            <person name="Minakuchi Y."/>
            <person name="Ohishi K."/>
            <person name="Motoyama A."/>
            <person name="Aizu T."/>
            <person name="Enomoto A."/>
            <person name="Kondo K."/>
            <person name="Tanaka S."/>
            <person name="Hara Y."/>
            <person name="Koshikawa S."/>
            <person name="Sagara H."/>
            <person name="Miura T."/>
            <person name="Yokobori S."/>
            <person name="Miyagawa K."/>
            <person name="Suzuki Y."/>
            <person name="Kubo T."/>
            <person name="Oyama M."/>
            <person name="Kohara Y."/>
            <person name="Fujiyama A."/>
            <person name="Arakawa K."/>
            <person name="Katayama T."/>
            <person name="Toyoda A."/>
            <person name="Kunieda T."/>
        </authorList>
    </citation>
    <scope>NUCLEOTIDE SEQUENCE [LARGE SCALE GENOMIC DNA]</scope>
    <source>
        <strain evidence="10 11">YOKOZUNA-1</strain>
    </source>
</reference>
<sequence length="411" mass="46600">MNVSIQNQSCPAALDLSNESFCSFFPDDCGPNKPIIKIETGEFIAKLVLYLIIFISSFFGNIMVILVVVLYRSKMQSSAYIYLLNLSVAGLIIALGCMWPTFMVNVAYEYPLGAAMCKIHPFLQLTSMVSSVLTLATIALDQFVAVAFPIHARFTRRLWPSWVISGVWILAAAASIPFLTHKKLTELRFSDHVKLHCSEVWDSYMIFDPSQDDCIRLEPGKTVYYSFITTALFFFPVGVMMVAYAVIMRKVWFMQIPGDYPAYNAVHAKSKAKIIKLVAAVLVAFLICWMPLQVLILFERYRPTTRELPKWFDQFKYFAHFIAYANSAINPLVYCSLNGKFRQGFMAILTCHKSRMRRNSLDDSTLVTLHTDAASRRGSRAVSFHVSTHSIHTNANDEPHYALRGFLSDPH</sequence>
<dbReference type="PANTHER" id="PTHR45695:SF9">
    <property type="entry name" value="LEUCOKININ RECEPTOR"/>
    <property type="match status" value="1"/>
</dbReference>
<evidence type="ECO:0000259" key="9">
    <source>
        <dbReference type="PROSITE" id="PS50262"/>
    </source>
</evidence>
<feature type="transmembrane region" description="Helical" evidence="8">
    <location>
        <begin position="223"/>
        <end position="247"/>
    </location>
</feature>
<feature type="transmembrane region" description="Helical" evidence="8">
    <location>
        <begin position="162"/>
        <end position="180"/>
    </location>
</feature>
<dbReference type="SUPFAM" id="SSF81321">
    <property type="entry name" value="Family A G protein-coupled receptor-like"/>
    <property type="match status" value="1"/>
</dbReference>
<evidence type="ECO:0000256" key="3">
    <source>
        <dbReference type="ARBA" id="ARBA00022989"/>
    </source>
</evidence>
<dbReference type="AlphaFoldDB" id="A0A1D1VDY3"/>
<dbReference type="GO" id="GO:0005886">
    <property type="term" value="C:plasma membrane"/>
    <property type="evidence" value="ECO:0007669"/>
    <property type="project" value="TreeGrafter"/>
</dbReference>
<organism evidence="10 11">
    <name type="scientific">Ramazzottius varieornatus</name>
    <name type="common">Water bear</name>
    <name type="synonym">Tardigrade</name>
    <dbReference type="NCBI Taxonomy" id="947166"/>
    <lineage>
        <taxon>Eukaryota</taxon>
        <taxon>Metazoa</taxon>
        <taxon>Ecdysozoa</taxon>
        <taxon>Tardigrada</taxon>
        <taxon>Eutardigrada</taxon>
        <taxon>Parachela</taxon>
        <taxon>Hypsibioidea</taxon>
        <taxon>Ramazzottiidae</taxon>
        <taxon>Ramazzottius</taxon>
    </lineage>
</organism>
<dbReference type="STRING" id="947166.A0A1D1VDY3"/>
<proteinExistence type="predicted"/>
<evidence type="ECO:0000256" key="5">
    <source>
        <dbReference type="ARBA" id="ARBA00023136"/>
    </source>
</evidence>